<reference evidence="1" key="1">
    <citation type="submission" date="2022-07" db="EMBL/GenBank/DDBJ databases">
        <title>Phylogenomic reconstructions and comparative analyses of Kickxellomycotina fungi.</title>
        <authorList>
            <person name="Reynolds N.K."/>
            <person name="Stajich J.E."/>
            <person name="Barry K."/>
            <person name="Grigoriev I.V."/>
            <person name="Crous P."/>
            <person name="Smith M.E."/>
        </authorList>
    </citation>
    <scope>NUCLEOTIDE SEQUENCE</scope>
    <source>
        <strain evidence="1">CBS 109366</strain>
    </source>
</reference>
<organism evidence="1 2">
    <name type="scientific">Coemansia nantahalensis</name>
    <dbReference type="NCBI Taxonomy" id="2789366"/>
    <lineage>
        <taxon>Eukaryota</taxon>
        <taxon>Fungi</taxon>
        <taxon>Fungi incertae sedis</taxon>
        <taxon>Zoopagomycota</taxon>
        <taxon>Kickxellomycotina</taxon>
        <taxon>Kickxellomycetes</taxon>
        <taxon>Kickxellales</taxon>
        <taxon>Kickxellaceae</taxon>
        <taxon>Coemansia</taxon>
    </lineage>
</organism>
<proteinExistence type="predicted"/>
<keyword evidence="2" id="KW-1185">Reference proteome</keyword>
<gene>
    <name evidence="1" type="ORF">IWQ57_003321</name>
</gene>
<comment type="caution">
    <text evidence="1">The sequence shown here is derived from an EMBL/GenBank/DDBJ whole genome shotgun (WGS) entry which is preliminary data.</text>
</comment>
<name>A0ACC1JXD9_9FUNG</name>
<evidence type="ECO:0000313" key="2">
    <source>
        <dbReference type="Proteomes" id="UP001140234"/>
    </source>
</evidence>
<evidence type="ECO:0000313" key="1">
    <source>
        <dbReference type="EMBL" id="KAJ2768932.1"/>
    </source>
</evidence>
<dbReference type="EMBL" id="JANBUJ010001052">
    <property type="protein sequence ID" value="KAJ2768932.1"/>
    <property type="molecule type" value="Genomic_DNA"/>
</dbReference>
<sequence>MFRIGLGLTFGRDPAVTIMNEPDTSGGKSDIIIMLTPQDRNSRLVVIIEMKRIKEADAKTRAGARAKAKELALGALDQISEKRYAQTHEVDEVSFPI</sequence>
<dbReference type="Proteomes" id="UP001140234">
    <property type="component" value="Unassembled WGS sequence"/>
</dbReference>
<protein>
    <submittedName>
        <fullName evidence="1">Uncharacterized protein</fullName>
    </submittedName>
</protein>
<accession>A0ACC1JXD9</accession>